<dbReference type="AlphaFoldDB" id="A0AAP2D431"/>
<dbReference type="Proteomes" id="UP001319180">
    <property type="component" value="Unassembled WGS sequence"/>
</dbReference>
<keyword evidence="6" id="KW-1185">Reference proteome</keyword>
<evidence type="ECO:0000259" key="4">
    <source>
        <dbReference type="PROSITE" id="PS01124"/>
    </source>
</evidence>
<dbReference type="RefSeq" id="WP_254088239.1">
    <property type="nucleotide sequence ID" value="NZ_JAHESC010000001.1"/>
</dbReference>
<dbReference type="SUPFAM" id="SSF46689">
    <property type="entry name" value="Homeodomain-like"/>
    <property type="match status" value="1"/>
</dbReference>
<evidence type="ECO:0000313" key="5">
    <source>
        <dbReference type="EMBL" id="MBT1684984.1"/>
    </source>
</evidence>
<evidence type="ECO:0000256" key="3">
    <source>
        <dbReference type="ARBA" id="ARBA00023163"/>
    </source>
</evidence>
<dbReference type="InterPro" id="IPR018060">
    <property type="entry name" value="HTH_AraC"/>
</dbReference>
<protein>
    <submittedName>
        <fullName evidence="5">AraC family transcriptional regulator</fullName>
    </submittedName>
</protein>
<evidence type="ECO:0000256" key="1">
    <source>
        <dbReference type="ARBA" id="ARBA00023015"/>
    </source>
</evidence>
<keyword evidence="2" id="KW-0238">DNA-binding</keyword>
<dbReference type="PANTHER" id="PTHR43280:SF32">
    <property type="entry name" value="TRANSCRIPTIONAL REGULATORY PROTEIN"/>
    <property type="match status" value="1"/>
</dbReference>
<evidence type="ECO:0000313" key="6">
    <source>
        <dbReference type="Proteomes" id="UP001319180"/>
    </source>
</evidence>
<dbReference type="Pfam" id="PF12833">
    <property type="entry name" value="HTH_18"/>
    <property type="match status" value="1"/>
</dbReference>
<dbReference type="EMBL" id="JAHESC010000001">
    <property type="protein sequence ID" value="MBT1684984.1"/>
    <property type="molecule type" value="Genomic_DNA"/>
</dbReference>
<accession>A0AAP2D431</accession>
<keyword evidence="3" id="KW-0804">Transcription</keyword>
<dbReference type="GO" id="GO:0003700">
    <property type="term" value="F:DNA-binding transcription factor activity"/>
    <property type="evidence" value="ECO:0007669"/>
    <property type="project" value="InterPro"/>
</dbReference>
<dbReference type="PANTHER" id="PTHR43280">
    <property type="entry name" value="ARAC-FAMILY TRANSCRIPTIONAL REGULATOR"/>
    <property type="match status" value="1"/>
</dbReference>
<dbReference type="SMART" id="SM00342">
    <property type="entry name" value="HTH_ARAC"/>
    <property type="match status" value="1"/>
</dbReference>
<evidence type="ECO:0000256" key="2">
    <source>
        <dbReference type="ARBA" id="ARBA00023125"/>
    </source>
</evidence>
<reference evidence="5 6" key="1">
    <citation type="submission" date="2021-05" db="EMBL/GenBank/DDBJ databases">
        <title>A Polyphasic approach of four new species of the genus Ohtaekwangia: Ohtaekwangia histidinii sp. nov., Ohtaekwangia cretensis sp. nov., Ohtaekwangia indiensis sp. nov., Ohtaekwangia reichenbachii sp. nov. from diverse environment.</title>
        <authorList>
            <person name="Octaviana S."/>
        </authorList>
    </citation>
    <scope>NUCLEOTIDE SEQUENCE [LARGE SCALE GENOMIC DNA]</scope>
    <source>
        <strain evidence="5 6">PWU37</strain>
    </source>
</reference>
<dbReference type="Gene3D" id="1.10.10.60">
    <property type="entry name" value="Homeodomain-like"/>
    <property type="match status" value="1"/>
</dbReference>
<feature type="domain" description="HTH araC/xylS-type" evidence="4">
    <location>
        <begin position="183"/>
        <end position="282"/>
    </location>
</feature>
<dbReference type="GO" id="GO:0043565">
    <property type="term" value="F:sequence-specific DNA binding"/>
    <property type="evidence" value="ECO:0007669"/>
    <property type="project" value="InterPro"/>
</dbReference>
<dbReference type="InterPro" id="IPR009057">
    <property type="entry name" value="Homeodomain-like_sf"/>
</dbReference>
<comment type="caution">
    <text evidence="5">The sequence shown here is derived from an EMBL/GenBank/DDBJ whole genome shotgun (WGS) entry which is preliminary data.</text>
</comment>
<organism evidence="5 6">
    <name type="scientific">Dawidia soli</name>
    <dbReference type="NCBI Taxonomy" id="2782352"/>
    <lineage>
        <taxon>Bacteria</taxon>
        <taxon>Pseudomonadati</taxon>
        <taxon>Bacteroidota</taxon>
        <taxon>Cytophagia</taxon>
        <taxon>Cytophagales</taxon>
        <taxon>Chryseotaleaceae</taxon>
        <taxon>Dawidia</taxon>
    </lineage>
</organism>
<keyword evidence="1" id="KW-0805">Transcription regulation</keyword>
<proteinExistence type="predicted"/>
<gene>
    <name evidence="5" type="ORF">KK078_00375</name>
</gene>
<dbReference type="SUPFAM" id="SSF51215">
    <property type="entry name" value="Regulatory protein AraC"/>
    <property type="match status" value="1"/>
</dbReference>
<sequence>MKSTEPFLDRFTQNNKLAIRAVAPEFGHLPPQITATFGPTLQRSYYFFLLMIDGSARHVVDLQAYDVGNNELLFILPNQIHELPKERRETDYFKIGFDKNCLSLLPRQYPFLIDPLNSQKIQLTPAAARRLKPVSEMLLGLLSSMNTEPELILAHLNSLLTEINTAYFATDKSPVDSRLSKYIAFKAFIEDNLTEQPRVEDIAEELALNPNSLYTLVKHYSGQSPKEYITSRLILEARRRLYYRETTTVKELAFQLGFSDPDYFSRLFKKETGQTVGAFFQELAGKE</sequence>
<name>A0AAP2D431_9BACT</name>
<dbReference type="PROSITE" id="PS01124">
    <property type="entry name" value="HTH_ARAC_FAMILY_2"/>
    <property type="match status" value="1"/>
</dbReference>
<dbReference type="InterPro" id="IPR037923">
    <property type="entry name" value="HTH-like"/>
</dbReference>